<name>A0A1H3ACQ9_9PROT</name>
<evidence type="ECO:0000259" key="1">
    <source>
        <dbReference type="Pfam" id="PF01610"/>
    </source>
</evidence>
<proteinExistence type="predicted"/>
<sequence length="179" mass="20281">MESERVMYANKGKGRQAVQAIGRHLQAKGARAEQIQQVSMELSPASIAGVKATFPGAQIPFDRFHIVKLLNQAVDAVRKAERKEHDALKGHQYTFLKNPQSLSETQQQQLASMLRLYPTLGEAYRRKILFNELWSMPEKPSAHAFLTQWCEEVKQAGIPAFHTFANRIISYWSGMIPLC</sequence>
<organism evidence="2 3">
    <name type="scientific">Nitrosomonas communis</name>
    <dbReference type="NCBI Taxonomy" id="44574"/>
    <lineage>
        <taxon>Bacteria</taxon>
        <taxon>Pseudomonadati</taxon>
        <taxon>Pseudomonadota</taxon>
        <taxon>Betaproteobacteria</taxon>
        <taxon>Nitrosomonadales</taxon>
        <taxon>Nitrosomonadaceae</taxon>
        <taxon>Nitrosomonas</taxon>
    </lineage>
</organism>
<dbReference type="Proteomes" id="UP000183454">
    <property type="component" value="Unassembled WGS sequence"/>
</dbReference>
<dbReference type="AlphaFoldDB" id="A0A1H3ACQ9"/>
<reference evidence="2 3" key="1">
    <citation type="submission" date="2016-10" db="EMBL/GenBank/DDBJ databases">
        <authorList>
            <person name="de Groot N.N."/>
        </authorList>
    </citation>
    <scope>NUCLEOTIDE SEQUENCE [LARGE SCALE GENOMIC DNA]</scope>
    <source>
        <strain evidence="2 3">Nm110</strain>
    </source>
</reference>
<dbReference type="InterPro" id="IPR047951">
    <property type="entry name" value="Transpos_ISL3"/>
</dbReference>
<evidence type="ECO:0000313" key="2">
    <source>
        <dbReference type="EMBL" id="SDX27433.1"/>
    </source>
</evidence>
<dbReference type="PANTHER" id="PTHR33498:SF1">
    <property type="entry name" value="TRANSPOSASE FOR INSERTION SEQUENCE ELEMENT IS1557"/>
    <property type="match status" value="1"/>
</dbReference>
<dbReference type="Pfam" id="PF01610">
    <property type="entry name" value="DDE_Tnp_ISL3"/>
    <property type="match status" value="1"/>
</dbReference>
<dbReference type="InterPro" id="IPR002560">
    <property type="entry name" value="Transposase_DDE"/>
</dbReference>
<dbReference type="PANTHER" id="PTHR33498">
    <property type="entry name" value="TRANSPOSASE FOR INSERTION SEQUENCE ELEMENT IS1557"/>
    <property type="match status" value="1"/>
</dbReference>
<gene>
    <name evidence="2" type="ORF">SAMN05421882_11331</name>
</gene>
<evidence type="ECO:0000313" key="3">
    <source>
        <dbReference type="Proteomes" id="UP000183454"/>
    </source>
</evidence>
<accession>A0A1H3ACQ9</accession>
<feature type="domain" description="Transposase IS204/IS1001/IS1096/IS1165 DDE" evidence="1">
    <location>
        <begin position="3"/>
        <end position="175"/>
    </location>
</feature>
<protein>
    <submittedName>
        <fullName evidence="2">Transposase</fullName>
    </submittedName>
</protein>
<dbReference type="EMBL" id="FNNH01000133">
    <property type="protein sequence ID" value="SDX27433.1"/>
    <property type="molecule type" value="Genomic_DNA"/>
</dbReference>